<feature type="transmembrane region" description="Helical" evidence="1">
    <location>
        <begin position="230"/>
        <end position="254"/>
    </location>
</feature>
<keyword evidence="1" id="KW-1133">Transmembrane helix</keyword>
<evidence type="ECO:0000313" key="2">
    <source>
        <dbReference type="EMBL" id="CAJ1957518.1"/>
    </source>
</evidence>
<accession>A0AAD2PVU8</accession>
<dbReference type="EMBL" id="CAKOGP040001947">
    <property type="protein sequence ID" value="CAJ1957518.1"/>
    <property type="molecule type" value="Genomic_DNA"/>
</dbReference>
<keyword evidence="3" id="KW-1185">Reference proteome</keyword>
<keyword evidence="1" id="KW-0472">Membrane</keyword>
<proteinExistence type="predicted"/>
<feature type="transmembrane region" description="Helical" evidence="1">
    <location>
        <begin position="157"/>
        <end position="178"/>
    </location>
</feature>
<feature type="transmembrane region" description="Helical" evidence="1">
    <location>
        <begin position="190"/>
        <end position="210"/>
    </location>
</feature>
<comment type="caution">
    <text evidence="2">The sequence shown here is derived from an EMBL/GenBank/DDBJ whole genome shotgun (WGS) entry which is preliminary data.</text>
</comment>
<feature type="transmembrane region" description="Helical" evidence="1">
    <location>
        <begin position="32"/>
        <end position="56"/>
    </location>
</feature>
<protein>
    <submittedName>
        <fullName evidence="2">Uncharacterized protein</fullName>
    </submittedName>
</protein>
<reference evidence="2" key="1">
    <citation type="submission" date="2023-08" db="EMBL/GenBank/DDBJ databases">
        <authorList>
            <person name="Audoor S."/>
            <person name="Bilcke G."/>
        </authorList>
    </citation>
    <scope>NUCLEOTIDE SEQUENCE</scope>
</reference>
<evidence type="ECO:0000313" key="3">
    <source>
        <dbReference type="Proteomes" id="UP001295423"/>
    </source>
</evidence>
<feature type="transmembrane region" description="Helical" evidence="1">
    <location>
        <begin position="127"/>
        <end position="151"/>
    </location>
</feature>
<dbReference type="AlphaFoldDB" id="A0AAD2PVU8"/>
<name>A0AAD2PVU8_9STRA</name>
<dbReference type="Proteomes" id="UP001295423">
    <property type="component" value="Unassembled WGS sequence"/>
</dbReference>
<keyword evidence="1" id="KW-0812">Transmembrane</keyword>
<gene>
    <name evidence="2" type="ORF">CYCCA115_LOCUS16751</name>
</gene>
<sequence>MSDNPFLSPLQGSLHTLQRVGVIYWRSSSVRLFLKLAILFVVPATCLLLALVYTALHKVHSRQQQQPDNGGFMDQFGYYAAVLGSESLIRSTLGAVADGAIAVAVADIYLQRHPRWFTCLQRASSKVVTLLLAGTVAGIAIVLGSFCFLVPGLFLKLNFLLVTPVIVLEDEISVLSALGRSWDLIKEHRLYTVKCYLSLSFLYYLSAWILHQILLKKDDHESRPFYTLTFHMLASLPNSVFVPAFGILKTVIYIHLMVVKENLTEDGLSIQVDQGMTSTTVPLLSDEQNEEDPEVIFYEEQHHTIFDPVSGEIPSTPERSTVQTAEGASLLFQTPNSSASFSSS</sequence>
<evidence type="ECO:0000256" key="1">
    <source>
        <dbReference type="SAM" id="Phobius"/>
    </source>
</evidence>
<organism evidence="2 3">
    <name type="scientific">Cylindrotheca closterium</name>
    <dbReference type="NCBI Taxonomy" id="2856"/>
    <lineage>
        <taxon>Eukaryota</taxon>
        <taxon>Sar</taxon>
        <taxon>Stramenopiles</taxon>
        <taxon>Ochrophyta</taxon>
        <taxon>Bacillariophyta</taxon>
        <taxon>Bacillariophyceae</taxon>
        <taxon>Bacillariophycidae</taxon>
        <taxon>Bacillariales</taxon>
        <taxon>Bacillariaceae</taxon>
        <taxon>Cylindrotheca</taxon>
    </lineage>
</organism>